<gene>
    <name evidence="1" type="ORF">ACFOY2_32780</name>
</gene>
<evidence type="ECO:0000313" key="1">
    <source>
        <dbReference type="EMBL" id="MFC4012049.1"/>
    </source>
</evidence>
<sequence>MVVHGAAGGRPIAVIGVTVSRGRIVAIDVIADVSSGSTWLFSTAEP</sequence>
<dbReference type="EMBL" id="JBHSBI010000019">
    <property type="protein sequence ID" value="MFC4012049.1"/>
    <property type="molecule type" value="Genomic_DNA"/>
</dbReference>
<protein>
    <submittedName>
        <fullName evidence="1">Uncharacterized protein</fullName>
    </submittedName>
</protein>
<organism evidence="1 2">
    <name type="scientific">Nonomuraea purpurea</name>
    <dbReference type="NCBI Taxonomy" id="1849276"/>
    <lineage>
        <taxon>Bacteria</taxon>
        <taxon>Bacillati</taxon>
        <taxon>Actinomycetota</taxon>
        <taxon>Actinomycetes</taxon>
        <taxon>Streptosporangiales</taxon>
        <taxon>Streptosporangiaceae</taxon>
        <taxon>Nonomuraea</taxon>
    </lineage>
</organism>
<evidence type="ECO:0000313" key="2">
    <source>
        <dbReference type="Proteomes" id="UP001595851"/>
    </source>
</evidence>
<reference evidence="2" key="1">
    <citation type="journal article" date="2019" name="Int. J. Syst. Evol. Microbiol.">
        <title>The Global Catalogue of Microorganisms (GCM) 10K type strain sequencing project: providing services to taxonomists for standard genome sequencing and annotation.</title>
        <authorList>
            <consortium name="The Broad Institute Genomics Platform"/>
            <consortium name="The Broad Institute Genome Sequencing Center for Infectious Disease"/>
            <person name="Wu L."/>
            <person name="Ma J."/>
        </authorList>
    </citation>
    <scope>NUCLEOTIDE SEQUENCE [LARGE SCALE GENOMIC DNA]</scope>
    <source>
        <strain evidence="2">TBRC 1276</strain>
    </source>
</reference>
<dbReference type="Proteomes" id="UP001595851">
    <property type="component" value="Unassembled WGS sequence"/>
</dbReference>
<proteinExistence type="predicted"/>
<name>A0ABV8GGN6_9ACTN</name>
<comment type="caution">
    <text evidence="1">The sequence shown here is derived from an EMBL/GenBank/DDBJ whole genome shotgun (WGS) entry which is preliminary data.</text>
</comment>
<accession>A0ABV8GGN6</accession>
<keyword evidence="2" id="KW-1185">Reference proteome</keyword>